<comment type="similarity">
    <text evidence="3 11">Belongs to the dUTPase family.</text>
</comment>
<keyword evidence="11" id="KW-0479">Metal-binding</keyword>
<name>A0A150FWD5_GONPE</name>
<comment type="cofactor">
    <cofactor evidence="1 11">
        <name>Mg(2+)</name>
        <dbReference type="ChEBI" id="CHEBI:18420"/>
    </cofactor>
</comment>
<evidence type="ECO:0000313" key="14">
    <source>
        <dbReference type="EMBL" id="KXZ41934.1"/>
    </source>
</evidence>
<dbReference type="GO" id="GO:0000287">
    <property type="term" value="F:magnesium ion binding"/>
    <property type="evidence" value="ECO:0007669"/>
    <property type="project" value="UniProtKB-UniRule"/>
</dbReference>
<dbReference type="Proteomes" id="UP000075714">
    <property type="component" value="Unassembled WGS sequence"/>
</dbReference>
<dbReference type="NCBIfam" id="TIGR00576">
    <property type="entry name" value="dut"/>
    <property type="match status" value="1"/>
</dbReference>
<evidence type="ECO:0000256" key="12">
    <source>
        <dbReference type="SAM" id="MobiDB-lite"/>
    </source>
</evidence>
<reference evidence="15" key="1">
    <citation type="journal article" date="2016" name="Nat. Commun.">
        <title>The Gonium pectorale genome demonstrates co-option of cell cycle regulation during the evolution of multicellularity.</title>
        <authorList>
            <person name="Hanschen E.R."/>
            <person name="Marriage T.N."/>
            <person name="Ferris P.J."/>
            <person name="Hamaji T."/>
            <person name="Toyoda A."/>
            <person name="Fujiyama A."/>
            <person name="Neme R."/>
            <person name="Noguchi H."/>
            <person name="Minakuchi Y."/>
            <person name="Suzuki M."/>
            <person name="Kawai-Toyooka H."/>
            <person name="Smith D.R."/>
            <person name="Sparks H."/>
            <person name="Anderson J."/>
            <person name="Bakaric R."/>
            <person name="Luria V."/>
            <person name="Karger A."/>
            <person name="Kirschner M.W."/>
            <person name="Durand P.M."/>
            <person name="Michod R.E."/>
            <person name="Nozaki H."/>
            <person name="Olson B.J."/>
        </authorList>
    </citation>
    <scope>NUCLEOTIDE SEQUENCE [LARGE SCALE GENOMIC DNA]</scope>
    <source>
        <strain evidence="15">NIES-2863</strain>
    </source>
</reference>
<dbReference type="InterPro" id="IPR029054">
    <property type="entry name" value="dUTPase-like"/>
</dbReference>
<evidence type="ECO:0000256" key="3">
    <source>
        <dbReference type="ARBA" id="ARBA00006581"/>
    </source>
</evidence>
<evidence type="ECO:0000256" key="1">
    <source>
        <dbReference type="ARBA" id="ARBA00001946"/>
    </source>
</evidence>
<gene>
    <name evidence="14" type="ORF">GPECTOR_240g576</name>
</gene>
<evidence type="ECO:0000313" key="15">
    <source>
        <dbReference type="Proteomes" id="UP000075714"/>
    </source>
</evidence>
<dbReference type="AlphaFoldDB" id="A0A150FWD5"/>
<dbReference type="PANTHER" id="PTHR11241:SF0">
    <property type="entry name" value="DEOXYURIDINE 5'-TRIPHOSPHATE NUCLEOTIDOHYDROLASE"/>
    <property type="match status" value="1"/>
</dbReference>
<dbReference type="InterPro" id="IPR008181">
    <property type="entry name" value="dUTPase"/>
</dbReference>
<comment type="caution">
    <text evidence="14">The sequence shown here is derived from an EMBL/GenBank/DDBJ whole genome shotgun (WGS) entry which is preliminary data.</text>
</comment>
<feature type="domain" description="dUTPase-like" evidence="13">
    <location>
        <begin position="42"/>
        <end position="170"/>
    </location>
</feature>
<dbReference type="InterPro" id="IPR036157">
    <property type="entry name" value="dUTPase-like_sf"/>
</dbReference>
<dbReference type="NCBIfam" id="NF001862">
    <property type="entry name" value="PRK00601.1"/>
    <property type="match status" value="1"/>
</dbReference>
<keyword evidence="8 11" id="KW-0546">Nucleotide metabolism</keyword>
<evidence type="ECO:0000256" key="5">
    <source>
        <dbReference type="ARBA" id="ARBA00021732"/>
    </source>
</evidence>
<proteinExistence type="inferred from homology"/>
<evidence type="ECO:0000256" key="8">
    <source>
        <dbReference type="ARBA" id="ARBA00023080"/>
    </source>
</evidence>
<evidence type="ECO:0000256" key="11">
    <source>
        <dbReference type="RuleBase" id="RU367024"/>
    </source>
</evidence>
<dbReference type="STRING" id="33097.A0A150FWD5"/>
<comment type="pathway">
    <text evidence="2 11">Pyrimidine metabolism; dUMP biosynthesis; dUMP from dCTP (dUTP route): step 2/2.</text>
</comment>
<evidence type="ECO:0000256" key="10">
    <source>
        <dbReference type="ARBA" id="ARBA00047686"/>
    </source>
</evidence>
<comment type="catalytic activity">
    <reaction evidence="10 11">
        <text>dUTP + H2O = dUMP + diphosphate + H(+)</text>
        <dbReference type="Rhea" id="RHEA:10248"/>
        <dbReference type="ChEBI" id="CHEBI:15377"/>
        <dbReference type="ChEBI" id="CHEBI:15378"/>
        <dbReference type="ChEBI" id="CHEBI:33019"/>
        <dbReference type="ChEBI" id="CHEBI:61555"/>
        <dbReference type="ChEBI" id="CHEBI:246422"/>
        <dbReference type="EC" id="3.6.1.23"/>
    </reaction>
</comment>
<dbReference type="Pfam" id="PF00692">
    <property type="entry name" value="dUTPase"/>
    <property type="match status" value="1"/>
</dbReference>
<dbReference type="GO" id="GO:0004170">
    <property type="term" value="F:dUTP diphosphatase activity"/>
    <property type="evidence" value="ECO:0007669"/>
    <property type="project" value="UniProtKB-UniRule"/>
</dbReference>
<protein>
    <recommendedName>
        <fullName evidence="5 11">Deoxyuridine 5'-triphosphate nucleotidohydrolase</fullName>
        <shortName evidence="11">dUTPase</shortName>
        <ecNumber evidence="4 11">3.6.1.23</ecNumber>
    </recommendedName>
    <alternativeName>
        <fullName evidence="9 11">dUTP pyrophosphatase</fullName>
    </alternativeName>
</protein>
<dbReference type="SUPFAM" id="SSF51283">
    <property type="entry name" value="dUTPase-like"/>
    <property type="match status" value="1"/>
</dbReference>
<dbReference type="GO" id="GO:0046081">
    <property type="term" value="P:dUTP catabolic process"/>
    <property type="evidence" value="ECO:0007669"/>
    <property type="project" value="UniProtKB-UniRule"/>
</dbReference>
<dbReference type="OrthoDB" id="10261072at2759"/>
<keyword evidence="15" id="KW-1185">Reference proteome</keyword>
<dbReference type="GO" id="GO:0006226">
    <property type="term" value="P:dUMP biosynthetic process"/>
    <property type="evidence" value="ECO:0007669"/>
    <property type="project" value="UniProtKB-UniRule"/>
</dbReference>
<evidence type="ECO:0000256" key="7">
    <source>
        <dbReference type="ARBA" id="ARBA00022842"/>
    </source>
</evidence>
<evidence type="ECO:0000256" key="9">
    <source>
        <dbReference type="ARBA" id="ARBA00030698"/>
    </source>
</evidence>
<dbReference type="Gene3D" id="2.70.40.10">
    <property type="match status" value="1"/>
</dbReference>
<evidence type="ECO:0000256" key="2">
    <source>
        <dbReference type="ARBA" id="ARBA00005142"/>
    </source>
</evidence>
<dbReference type="EC" id="3.6.1.23" evidence="4 11"/>
<sequence>MLVESNENVPAVTDAPLSAGKPAKIARIEAVEKLLVKKLSPNATLPKRGSAGAAGYDLASAEEKVVPARGKALIKTDLAIRVPPGTYGRVAPRSGLAVKNFIDTGAGVVDEDYRGNVGVLLFNHSDEDFVVKMGDRIAQLVLERITTPDVEEVEELDSTQRGAAGYGSTGVSAK</sequence>
<keyword evidence="7 11" id="KW-0460">Magnesium</keyword>
<organism evidence="14 15">
    <name type="scientific">Gonium pectorale</name>
    <name type="common">Green alga</name>
    <dbReference type="NCBI Taxonomy" id="33097"/>
    <lineage>
        <taxon>Eukaryota</taxon>
        <taxon>Viridiplantae</taxon>
        <taxon>Chlorophyta</taxon>
        <taxon>core chlorophytes</taxon>
        <taxon>Chlorophyceae</taxon>
        <taxon>CS clade</taxon>
        <taxon>Chlamydomonadales</taxon>
        <taxon>Volvocaceae</taxon>
        <taxon>Gonium</taxon>
    </lineage>
</organism>
<keyword evidence="6 11" id="KW-0378">Hydrolase</keyword>
<feature type="region of interest" description="Disordered" evidence="12">
    <location>
        <begin position="152"/>
        <end position="174"/>
    </location>
</feature>
<dbReference type="CDD" id="cd07557">
    <property type="entry name" value="trimeric_dUTPase"/>
    <property type="match status" value="1"/>
</dbReference>
<evidence type="ECO:0000256" key="6">
    <source>
        <dbReference type="ARBA" id="ARBA00022801"/>
    </source>
</evidence>
<evidence type="ECO:0000256" key="4">
    <source>
        <dbReference type="ARBA" id="ARBA00012379"/>
    </source>
</evidence>
<evidence type="ECO:0000259" key="13">
    <source>
        <dbReference type="Pfam" id="PF00692"/>
    </source>
</evidence>
<dbReference type="UniPathway" id="UPA00610">
    <property type="reaction ID" value="UER00666"/>
</dbReference>
<accession>A0A150FWD5</accession>
<dbReference type="PANTHER" id="PTHR11241">
    <property type="entry name" value="DEOXYURIDINE 5'-TRIPHOSPHATE NUCLEOTIDOHYDROLASE"/>
    <property type="match status" value="1"/>
</dbReference>
<dbReference type="InterPro" id="IPR033704">
    <property type="entry name" value="dUTPase_trimeric"/>
</dbReference>
<dbReference type="EMBL" id="LSYV01000239">
    <property type="protein sequence ID" value="KXZ41934.1"/>
    <property type="molecule type" value="Genomic_DNA"/>
</dbReference>
<comment type="function">
    <text evidence="11">Involved in nucleotide metabolism via production of dUMP, the immediate precursor of thymidine nucleotides, and decreases the intracellular concentration of dUTP so that uracil cannot be incorporated into DNA.</text>
</comment>
<dbReference type="FunFam" id="2.70.40.10:FF:000004">
    <property type="entry name" value="Deoxyuridine triphosphatase"/>
    <property type="match status" value="1"/>
</dbReference>